<dbReference type="STRING" id="104452.A0A0L7LHP1"/>
<dbReference type="EMBL" id="JTDY01001158">
    <property type="protein sequence ID" value="KOB74711.1"/>
    <property type="molecule type" value="Genomic_DNA"/>
</dbReference>
<keyword evidence="2" id="KW-1185">Reference proteome</keyword>
<protein>
    <submittedName>
        <fullName evidence="1">Proteasome subunit beta type</fullName>
    </submittedName>
</protein>
<sequence length="153" mass="17710">MAFMGDMMSPTPLWQNGPAPGAFYNFPANPSNYNNHTTQDFTAHIDEECIGDGLLLKPRSLHSWLTRVLYNKRSKMDPLWSNYIVAGIQVKWSMGITRFFSRALVRKCMEVMYYRDARAFQRYQIGVVTAEGINIEDAEIKHNWSLAHMIQMK</sequence>
<dbReference type="Gene3D" id="3.60.20.10">
    <property type="entry name" value="Glutamine Phosphoribosylpyrophosphate, subunit 1, domain 1"/>
    <property type="match status" value="2"/>
</dbReference>
<dbReference type="InterPro" id="IPR029055">
    <property type="entry name" value="Ntn_hydrolases_N"/>
</dbReference>
<evidence type="ECO:0000313" key="1">
    <source>
        <dbReference type="EMBL" id="KOB74711.1"/>
    </source>
</evidence>
<gene>
    <name evidence="1" type="ORF">OBRU01_08884</name>
</gene>
<dbReference type="AlphaFoldDB" id="A0A0L7LHP1"/>
<proteinExistence type="predicted"/>
<dbReference type="SUPFAM" id="SSF56235">
    <property type="entry name" value="N-terminal nucleophile aminohydrolases (Ntn hydrolases)"/>
    <property type="match status" value="1"/>
</dbReference>
<name>A0A0L7LHP1_OPEBR</name>
<dbReference type="Proteomes" id="UP000037510">
    <property type="component" value="Unassembled WGS sequence"/>
</dbReference>
<dbReference type="GO" id="GO:0000502">
    <property type="term" value="C:proteasome complex"/>
    <property type="evidence" value="ECO:0007669"/>
    <property type="project" value="UniProtKB-KW"/>
</dbReference>
<evidence type="ECO:0000313" key="2">
    <source>
        <dbReference type="Proteomes" id="UP000037510"/>
    </source>
</evidence>
<reference evidence="1 2" key="1">
    <citation type="journal article" date="2015" name="Genome Biol. Evol.">
        <title>The genome of winter moth (Operophtera brumata) provides a genomic perspective on sexual dimorphism and phenology.</title>
        <authorList>
            <person name="Derks M.F."/>
            <person name="Smit S."/>
            <person name="Salis L."/>
            <person name="Schijlen E."/>
            <person name="Bossers A."/>
            <person name="Mateman C."/>
            <person name="Pijl A.S."/>
            <person name="de Ridder D."/>
            <person name="Groenen M.A."/>
            <person name="Visser M.E."/>
            <person name="Megens H.J."/>
        </authorList>
    </citation>
    <scope>NUCLEOTIDE SEQUENCE [LARGE SCALE GENOMIC DNA]</scope>
    <source>
        <strain evidence="1">WM2013NL</strain>
        <tissue evidence="1">Head and thorax</tissue>
    </source>
</reference>
<keyword evidence="1" id="KW-0647">Proteasome</keyword>
<accession>A0A0L7LHP1</accession>
<organism evidence="1 2">
    <name type="scientific">Operophtera brumata</name>
    <name type="common">Winter moth</name>
    <name type="synonym">Phalaena brumata</name>
    <dbReference type="NCBI Taxonomy" id="104452"/>
    <lineage>
        <taxon>Eukaryota</taxon>
        <taxon>Metazoa</taxon>
        <taxon>Ecdysozoa</taxon>
        <taxon>Arthropoda</taxon>
        <taxon>Hexapoda</taxon>
        <taxon>Insecta</taxon>
        <taxon>Pterygota</taxon>
        <taxon>Neoptera</taxon>
        <taxon>Endopterygota</taxon>
        <taxon>Lepidoptera</taxon>
        <taxon>Glossata</taxon>
        <taxon>Ditrysia</taxon>
        <taxon>Geometroidea</taxon>
        <taxon>Geometridae</taxon>
        <taxon>Larentiinae</taxon>
        <taxon>Operophtera</taxon>
    </lineage>
</organism>
<comment type="caution">
    <text evidence="1">The sequence shown here is derived from an EMBL/GenBank/DDBJ whole genome shotgun (WGS) entry which is preliminary data.</text>
</comment>